<evidence type="ECO:0000259" key="2">
    <source>
        <dbReference type="Pfam" id="PF12222"/>
    </source>
</evidence>
<evidence type="ECO:0000313" key="3">
    <source>
        <dbReference type="EMBL" id="PVH33712.1"/>
    </source>
</evidence>
<dbReference type="Gramene" id="PVH33712">
    <property type="protein sequence ID" value="PVH33712"/>
    <property type="gene ID" value="PAHAL_8G052000"/>
</dbReference>
<organism evidence="3">
    <name type="scientific">Panicum hallii</name>
    <dbReference type="NCBI Taxonomy" id="206008"/>
    <lineage>
        <taxon>Eukaryota</taxon>
        <taxon>Viridiplantae</taxon>
        <taxon>Streptophyta</taxon>
        <taxon>Embryophyta</taxon>
        <taxon>Tracheophyta</taxon>
        <taxon>Spermatophyta</taxon>
        <taxon>Magnoliopsida</taxon>
        <taxon>Liliopsida</taxon>
        <taxon>Poales</taxon>
        <taxon>Poaceae</taxon>
        <taxon>PACMAD clade</taxon>
        <taxon>Panicoideae</taxon>
        <taxon>Panicodae</taxon>
        <taxon>Paniceae</taxon>
        <taxon>Panicinae</taxon>
        <taxon>Panicum</taxon>
        <taxon>Panicum sect. Panicum</taxon>
    </lineage>
</organism>
<name>A0A2T8I7R9_9POAL</name>
<dbReference type="EMBL" id="CM008053">
    <property type="protein sequence ID" value="PVH33712.1"/>
    <property type="molecule type" value="Genomic_DNA"/>
</dbReference>
<feature type="compositionally biased region" description="Basic residues" evidence="1">
    <location>
        <begin position="37"/>
        <end position="46"/>
    </location>
</feature>
<feature type="domain" description="Peptide N-acetyl-beta-D-glucosaminyl asparaginase amidase A N-terminal" evidence="2">
    <location>
        <begin position="57"/>
        <end position="103"/>
    </location>
</feature>
<dbReference type="Proteomes" id="UP000243499">
    <property type="component" value="Chromosome 8"/>
</dbReference>
<feature type="compositionally biased region" description="Basic residues" evidence="1">
    <location>
        <begin position="15"/>
        <end position="24"/>
    </location>
</feature>
<feature type="compositionally biased region" description="Low complexity" evidence="1">
    <location>
        <begin position="124"/>
        <end position="149"/>
    </location>
</feature>
<dbReference type="InterPro" id="IPR056948">
    <property type="entry name" value="PNGaseA_N"/>
</dbReference>
<reference evidence="3" key="1">
    <citation type="submission" date="2018-04" db="EMBL/GenBank/DDBJ databases">
        <title>WGS assembly of Panicum hallii.</title>
        <authorList>
            <person name="Lovell J."/>
            <person name="Jenkins J."/>
            <person name="Lowry D."/>
            <person name="Mamidi S."/>
            <person name="Sreedasyam A."/>
            <person name="Weng X."/>
            <person name="Barry K."/>
            <person name="Bonette J."/>
            <person name="Campitelli B."/>
            <person name="Daum C."/>
            <person name="Gordon S."/>
            <person name="Gould B."/>
            <person name="Lipzen A."/>
            <person name="Macqueen A."/>
            <person name="Palacio-Mejia J."/>
            <person name="Plott C."/>
            <person name="Shakirov E."/>
            <person name="Shu S."/>
            <person name="Yoshinaga Y."/>
            <person name="Zane M."/>
            <person name="Rokhsar D."/>
            <person name="Grimwood J."/>
            <person name="Schmutz J."/>
            <person name="Juenger T."/>
        </authorList>
    </citation>
    <scope>NUCLEOTIDE SEQUENCE [LARGE SCALE GENOMIC DNA]</scope>
    <source>
        <strain evidence="3">FIL2</strain>
    </source>
</reference>
<proteinExistence type="predicted"/>
<dbReference type="InterPro" id="IPR021102">
    <property type="entry name" value="PNGase_A"/>
</dbReference>
<dbReference type="Gramene" id="PVH33713">
    <property type="protein sequence ID" value="PVH33713"/>
    <property type="gene ID" value="PAHAL_8G052000"/>
</dbReference>
<evidence type="ECO:0000256" key="1">
    <source>
        <dbReference type="SAM" id="MobiDB-lite"/>
    </source>
</evidence>
<feature type="region of interest" description="Disordered" evidence="1">
    <location>
        <begin position="123"/>
        <end position="166"/>
    </location>
</feature>
<gene>
    <name evidence="3" type="ORF">PAHAL_8G052000</name>
</gene>
<dbReference type="EMBL" id="CM008053">
    <property type="protein sequence ID" value="PVH33713.1"/>
    <property type="molecule type" value="Genomic_DNA"/>
</dbReference>
<feature type="region of interest" description="Disordered" evidence="1">
    <location>
        <begin position="1"/>
        <end position="46"/>
    </location>
</feature>
<feature type="compositionally biased region" description="Low complexity" evidence="1">
    <location>
        <begin position="1"/>
        <end position="10"/>
    </location>
</feature>
<dbReference type="Pfam" id="PF12222">
    <property type="entry name" value="PNGaseA"/>
    <property type="match status" value="1"/>
</dbReference>
<sequence length="323" mass="35462">MRPCRSTSTPPTRPRVPRRRRHPASCRCSPTPSPTRQHLRRAPRHGRIRAARGVPAPWSLVVLSSVAIVGDQYDRVAAVWLDGAELLRTTTVEPTPNSIRWTAQGREPPLRADPLPACSPSCLRTSSTTSTPACTTSASPSSSTASRLTSRTRDPPPPTPTLPESYFQPADLILPISEATDSSIGFWFRIQNSSGSRSKLVSVPSSTYHAVLSRSASSRADLACVAGAGQAGHGLSAVSSKPSADMVVRCRCCDIRRVLAPQLQRHRAGRKPVYSITRSMRRMRACQGRLPQLHVEYIDPLLVYQRKRKHEVIFHTEVLRTAS</sequence>
<protein>
    <recommendedName>
        <fullName evidence="2">Peptide N-acetyl-beta-D-glucosaminyl asparaginase amidase A N-terminal domain-containing protein</fullName>
    </recommendedName>
</protein>
<dbReference type="PANTHER" id="PTHR31104">
    <property type="entry name" value="PEPTIDE-N4-(N-ACETYL-BETA-GLUCOSAMINYL)ASPARAGINE AMIDASE A PROTEIN"/>
    <property type="match status" value="1"/>
</dbReference>
<dbReference type="AlphaFoldDB" id="A0A2T8I7R9"/>
<accession>A0A2T8I7R9</accession>